<dbReference type="InterPro" id="IPR040264">
    <property type="entry name" value="T15H9.4-like"/>
</dbReference>
<organism evidence="2 3">
    <name type="scientific">Steinernema hermaphroditum</name>
    <dbReference type="NCBI Taxonomy" id="289476"/>
    <lineage>
        <taxon>Eukaryota</taxon>
        <taxon>Metazoa</taxon>
        <taxon>Ecdysozoa</taxon>
        <taxon>Nematoda</taxon>
        <taxon>Chromadorea</taxon>
        <taxon>Rhabditida</taxon>
        <taxon>Tylenchina</taxon>
        <taxon>Panagrolaimomorpha</taxon>
        <taxon>Strongyloidoidea</taxon>
        <taxon>Steinernematidae</taxon>
        <taxon>Steinernema</taxon>
    </lineage>
</organism>
<reference evidence="2" key="1">
    <citation type="submission" date="2023-06" db="EMBL/GenBank/DDBJ databases">
        <title>Genomic analysis of the entomopathogenic nematode Steinernema hermaphroditum.</title>
        <authorList>
            <person name="Schwarz E.M."/>
            <person name="Heppert J.K."/>
            <person name="Baniya A."/>
            <person name="Schwartz H.T."/>
            <person name="Tan C.-H."/>
            <person name="Antoshechkin I."/>
            <person name="Sternberg P.W."/>
            <person name="Goodrich-Blair H."/>
            <person name="Dillman A.R."/>
        </authorList>
    </citation>
    <scope>NUCLEOTIDE SEQUENCE</scope>
    <source>
        <strain evidence="2">PS9179</strain>
        <tissue evidence="2">Whole animal</tissue>
    </source>
</reference>
<dbReference type="InterPro" id="IPR001478">
    <property type="entry name" value="PDZ"/>
</dbReference>
<feature type="domain" description="PDZ" evidence="1">
    <location>
        <begin position="54"/>
        <end position="107"/>
    </location>
</feature>
<name>A0AA39HSY2_9BILA</name>
<evidence type="ECO:0000313" key="3">
    <source>
        <dbReference type="Proteomes" id="UP001175271"/>
    </source>
</evidence>
<dbReference type="Gene3D" id="2.30.42.10">
    <property type="match status" value="1"/>
</dbReference>
<evidence type="ECO:0000259" key="1">
    <source>
        <dbReference type="PROSITE" id="PS50106"/>
    </source>
</evidence>
<proteinExistence type="predicted"/>
<evidence type="ECO:0000313" key="2">
    <source>
        <dbReference type="EMBL" id="KAK0410274.1"/>
    </source>
</evidence>
<dbReference type="InterPro" id="IPR036034">
    <property type="entry name" value="PDZ_sf"/>
</dbReference>
<dbReference type="SMART" id="SM00228">
    <property type="entry name" value="PDZ"/>
    <property type="match status" value="1"/>
</dbReference>
<accession>A0AA39HSY2</accession>
<comment type="caution">
    <text evidence="2">The sequence shown here is derived from an EMBL/GenBank/DDBJ whole genome shotgun (WGS) entry which is preliminary data.</text>
</comment>
<protein>
    <recommendedName>
        <fullName evidence="1">PDZ domain-containing protein</fullName>
    </recommendedName>
</protein>
<dbReference type="SUPFAM" id="SSF50156">
    <property type="entry name" value="PDZ domain-like"/>
    <property type="match status" value="2"/>
</dbReference>
<dbReference type="EMBL" id="JAUCMV010000003">
    <property type="protein sequence ID" value="KAK0410274.1"/>
    <property type="molecule type" value="Genomic_DNA"/>
</dbReference>
<dbReference type="Proteomes" id="UP001175271">
    <property type="component" value="Unassembled WGS sequence"/>
</dbReference>
<dbReference type="PROSITE" id="PS50106">
    <property type="entry name" value="PDZ"/>
    <property type="match status" value="1"/>
</dbReference>
<gene>
    <name evidence="2" type="ORF">QR680_005036</name>
</gene>
<dbReference type="PANTHER" id="PTHR31327">
    <property type="entry name" value="SPERM MEIOSIS PDZ DOMAIN CONTAINING PROTEINS-RELATED"/>
    <property type="match status" value="1"/>
</dbReference>
<sequence>MSREKCASASSFLKVALPSNGLLSEILIHKYRMENDGETSVEITVKTPITEKVTIVIDYEENDNLGLTLSEKLVVQRVQKDTKGDGKLAVGDQILTVNGRQPNNVDHFYQLIRNMQASYPQMTIEVDRRVTKTPVSEKRAAKISLVRHKSYDYFVAHIYRTSGAKNSFSKVVVIAVEPNGLCAGIFAVGDFILDVDGIPVVAKDIAKKLITSALKTKYYTSVVVERIKSELSLRMQLSERFHQDPLLGIDTAQIGKRASREHRQRAHHSVPSILRQTPVSNTERSGSVTFTKSTTTMVIKSDVPTSRSLIHVPRKKSRSKRVRDLLWTTIVPRESPYQ</sequence>
<keyword evidence="3" id="KW-1185">Reference proteome</keyword>
<dbReference type="AlphaFoldDB" id="A0AA39HSY2"/>